<gene>
    <name evidence="20 22" type="primary">glmU</name>
    <name evidence="22" type="ORF">AV656_15565</name>
</gene>
<dbReference type="GO" id="GO:0009245">
    <property type="term" value="P:lipid A biosynthetic process"/>
    <property type="evidence" value="ECO:0007669"/>
    <property type="project" value="UniProtKB-UniRule"/>
</dbReference>
<feature type="region of interest" description="Linker" evidence="20">
    <location>
        <begin position="231"/>
        <end position="251"/>
    </location>
</feature>
<dbReference type="GO" id="GO:0005737">
    <property type="term" value="C:cytoplasm"/>
    <property type="evidence" value="ECO:0007669"/>
    <property type="project" value="UniProtKB-SubCell"/>
</dbReference>
<keyword evidence="7 20" id="KW-0808">Transferase</keyword>
<keyword evidence="9 20" id="KW-0479">Metal-binding</keyword>
<feature type="binding site" evidence="20">
    <location>
        <position position="351"/>
    </location>
    <ligand>
        <name>UDP-N-acetyl-alpha-D-glucosamine</name>
        <dbReference type="ChEBI" id="CHEBI:57705"/>
    </ligand>
</feature>
<evidence type="ECO:0000313" key="23">
    <source>
        <dbReference type="Proteomes" id="UP000076490"/>
    </source>
</evidence>
<comment type="caution">
    <text evidence="22">The sequence shown here is derived from an EMBL/GenBank/DDBJ whole genome shotgun (WGS) entry which is preliminary data.</text>
</comment>
<evidence type="ECO:0000256" key="18">
    <source>
        <dbReference type="ARBA" id="ARBA00048493"/>
    </source>
</evidence>
<feature type="binding site" evidence="20">
    <location>
        <begin position="78"/>
        <end position="79"/>
    </location>
    <ligand>
        <name>UDP-N-acetyl-alpha-D-glucosamine</name>
        <dbReference type="ChEBI" id="CHEBI:57705"/>
    </ligand>
</feature>
<dbReference type="PANTHER" id="PTHR43584">
    <property type="entry name" value="NUCLEOTIDYL TRANSFERASE"/>
    <property type="match status" value="1"/>
</dbReference>
<dbReference type="InterPro" id="IPR005835">
    <property type="entry name" value="NTP_transferase_dom"/>
</dbReference>
<dbReference type="GO" id="GO:0071555">
    <property type="term" value="P:cell wall organization"/>
    <property type="evidence" value="ECO:0007669"/>
    <property type="project" value="UniProtKB-KW"/>
</dbReference>
<comment type="similarity">
    <text evidence="4 20">In the C-terminal section; belongs to the transferase hexapeptide repeat family.</text>
</comment>
<feature type="binding site" evidence="20">
    <location>
        <begin position="386"/>
        <end position="387"/>
    </location>
    <ligand>
        <name>acetyl-CoA</name>
        <dbReference type="ChEBI" id="CHEBI:57288"/>
    </ligand>
</feature>
<dbReference type="InterPro" id="IPR018357">
    <property type="entry name" value="Hexapep_transf_CS"/>
</dbReference>
<proteinExistence type="inferred from homology"/>
<dbReference type="GO" id="GO:0008360">
    <property type="term" value="P:regulation of cell shape"/>
    <property type="evidence" value="ECO:0007669"/>
    <property type="project" value="UniProtKB-KW"/>
</dbReference>
<evidence type="ECO:0000256" key="20">
    <source>
        <dbReference type="HAMAP-Rule" id="MF_01631"/>
    </source>
</evidence>
<dbReference type="Proteomes" id="UP000076490">
    <property type="component" value="Unassembled WGS sequence"/>
</dbReference>
<dbReference type="GO" id="GO:0009252">
    <property type="term" value="P:peptidoglycan biosynthetic process"/>
    <property type="evidence" value="ECO:0007669"/>
    <property type="project" value="UniProtKB-UniRule"/>
</dbReference>
<feature type="binding site" evidence="20">
    <location>
        <position position="228"/>
    </location>
    <ligand>
        <name>UDP-N-acetyl-alpha-D-glucosamine</name>
        <dbReference type="ChEBI" id="CHEBI:57705"/>
    </ligand>
</feature>
<dbReference type="SUPFAM" id="SSF51161">
    <property type="entry name" value="Trimeric LpxA-like enzymes"/>
    <property type="match status" value="1"/>
</dbReference>
<keyword evidence="15 20" id="KW-0012">Acyltransferase</keyword>
<comment type="subcellular location">
    <subcellularLocation>
        <location evidence="1 20">Cytoplasm</location>
    </subcellularLocation>
</comment>
<dbReference type="NCBIfam" id="NF010934">
    <property type="entry name" value="PRK14354.1"/>
    <property type="match status" value="1"/>
</dbReference>
<evidence type="ECO:0000256" key="4">
    <source>
        <dbReference type="ARBA" id="ARBA00007707"/>
    </source>
</evidence>
<dbReference type="CDD" id="cd03353">
    <property type="entry name" value="LbH_GlmU_C"/>
    <property type="match status" value="1"/>
</dbReference>
<keyword evidence="13 20" id="KW-0573">Peptidoglycan synthesis</keyword>
<dbReference type="InterPro" id="IPR038009">
    <property type="entry name" value="GlmU_C_LbH"/>
</dbReference>
<feature type="binding site" evidence="20">
    <location>
        <position position="440"/>
    </location>
    <ligand>
        <name>acetyl-CoA</name>
        <dbReference type="ChEBI" id="CHEBI:57288"/>
    </ligand>
</feature>
<dbReference type="InterPro" id="IPR001451">
    <property type="entry name" value="Hexapep"/>
</dbReference>
<comment type="catalytic activity">
    <reaction evidence="17 20">
        <text>alpha-D-glucosamine 1-phosphate + acetyl-CoA = N-acetyl-alpha-D-glucosamine 1-phosphate + CoA + H(+)</text>
        <dbReference type="Rhea" id="RHEA:13725"/>
        <dbReference type="ChEBI" id="CHEBI:15378"/>
        <dbReference type="ChEBI" id="CHEBI:57287"/>
        <dbReference type="ChEBI" id="CHEBI:57288"/>
        <dbReference type="ChEBI" id="CHEBI:57776"/>
        <dbReference type="ChEBI" id="CHEBI:58516"/>
        <dbReference type="EC" id="2.3.1.157"/>
    </reaction>
</comment>
<dbReference type="GO" id="GO:0006048">
    <property type="term" value="P:UDP-N-acetylglucosamine biosynthetic process"/>
    <property type="evidence" value="ECO:0007669"/>
    <property type="project" value="UniProtKB-UniPathway"/>
</dbReference>
<evidence type="ECO:0000256" key="3">
    <source>
        <dbReference type="ARBA" id="ARBA00005208"/>
    </source>
</evidence>
<evidence type="ECO:0000256" key="2">
    <source>
        <dbReference type="ARBA" id="ARBA00005166"/>
    </source>
</evidence>
<evidence type="ECO:0000259" key="21">
    <source>
        <dbReference type="Pfam" id="PF00483"/>
    </source>
</evidence>
<dbReference type="GO" id="GO:0019134">
    <property type="term" value="F:glucosamine-1-phosphate N-acetyltransferase activity"/>
    <property type="evidence" value="ECO:0007669"/>
    <property type="project" value="UniProtKB-UniRule"/>
</dbReference>
<evidence type="ECO:0000256" key="5">
    <source>
        <dbReference type="ARBA" id="ARBA00007947"/>
    </source>
</evidence>
<evidence type="ECO:0000256" key="12">
    <source>
        <dbReference type="ARBA" id="ARBA00022960"/>
    </source>
</evidence>
<feature type="binding site" evidence="20">
    <location>
        <position position="333"/>
    </location>
    <ligand>
        <name>UDP-N-acetyl-alpha-D-glucosamine</name>
        <dbReference type="ChEBI" id="CHEBI:57705"/>
    </ligand>
</feature>
<dbReference type="Pfam" id="PF00483">
    <property type="entry name" value="NTP_transferase"/>
    <property type="match status" value="1"/>
</dbReference>
<name>A0A165GER5_9BACL</name>
<feature type="binding site" evidence="20">
    <location>
        <position position="140"/>
    </location>
    <ligand>
        <name>UDP-N-acetyl-alpha-D-glucosamine</name>
        <dbReference type="ChEBI" id="CHEBI:57705"/>
    </ligand>
</feature>
<dbReference type="Pfam" id="PF00132">
    <property type="entry name" value="Hexapep"/>
    <property type="match status" value="2"/>
</dbReference>
<dbReference type="HAMAP" id="MF_01631">
    <property type="entry name" value="GlmU"/>
    <property type="match status" value="1"/>
</dbReference>
<sequence>MTNTYAVILAAGQGTRMKSKLYKVLHPVCGKPMVSHVVDNVRGVGADRVVTIVGFGAEKVEEEVGGRSEFVLQEEQLGTGHAVLQAEQNLGSLDGTTIVVCGDTPLITPETMKALIDHHNETKAKATILTAFADDPTGYGRIIRDENGNFLRSVEQKDATPEEQQVREINTGTYCFDNKSLFETLQKVGNDNAQGEYYLPDVFGILLSEGEMIAAYATDDFEETLGVNDRVVLAEAERVMRRRIAEKHMRGGVTIQDPANTYISADAEIGRDTVLMPGTVIEGRTKIGEDCLIGPGSQIKDSVIGDRATIRQSVVMSSKIGEDTAVGPFAHIRPESDLGNSVKIGNFVEVKKSNLGEGSKVSHLSYIGDTDLGERVNMGCGTITVNYDGVNKFRTTVEDDAFVGCNSNLIAPVTVGKGAYVAAGSTVTKNVPENALAIARSRQENKEGYIEKLNTKRSEEQSKK</sequence>
<dbReference type="InterPro" id="IPR050065">
    <property type="entry name" value="GlmU-like"/>
</dbReference>
<evidence type="ECO:0000256" key="7">
    <source>
        <dbReference type="ARBA" id="ARBA00022679"/>
    </source>
</evidence>
<evidence type="ECO:0000256" key="14">
    <source>
        <dbReference type="ARBA" id="ARBA00023268"/>
    </source>
</evidence>
<feature type="binding site" evidence="20">
    <location>
        <position position="366"/>
    </location>
    <ligand>
        <name>UDP-N-acetyl-alpha-D-glucosamine</name>
        <dbReference type="ChEBI" id="CHEBI:57705"/>
    </ligand>
</feature>
<keyword evidence="14 20" id="KW-0511">Multifunctional enzyme</keyword>
<keyword evidence="8 20" id="KW-0548">Nucleotidyltransferase</keyword>
<dbReference type="EC" id="2.3.1.157" evidence="20"/>
<keyword evidence="16 20" id="KW-0961">Cell wall biogenesis/degradation</keyword>
<comment type="function">
    <text evidence="19 20">Catalyzes the last two sequential reactions in the de novo biosynthetic pathway for UDP-N-acetylglucosamine (UDP-GlcNAc). The C-terminal domain catalyzes the transfer of acetyl group from acetyl coenzyme A to glucosamine-1-phosphate (GlcN-1-P) to produce N-acetylglucosamine-1-phosphate (GlcNAc-1-P), which is converted into UDP-GlcNAc by the transfer of uridine 5-monophosphate (from uridine 5-triphosphate), a reaction catalyzed by the N-terminal domain.</text>
</comment>
<dbReference type="Gene3D" id="3.90.550.10">
    <property type="entry name" value="Spore Coat Polysaccharide Biosynthesis Protein SpsA, Chain A"/>
    <property type="match status" value="1"/>
</dbReference>
<feature type="binding site" evidence="20">
    <location>
        <position position="423"/>
    </location>
    <ligand>
        <name>acetyl-CoA</name>
        <dbReference type="ChEBI" id="CHEBI:57288"/>
    </ligand>
</feature>
<feature type="binding site" evidence="20">
    <location>
        <position position="228"/>
    </location>
    <ligand>
        <name>Mg(2+)</name>
        <dbReference type="ChEBI" id="CHEBI:18420"/>
    </ligand>
</feature>
<feature type="binding site" evidence="20">
    <location>
        <position position="103"/>
    </location>
    <ligand>
        <name>Mg(2+)</name>
        <dbReference type="ChEBI" id="CHEBI:18420"/>
    </ligand>
</feature>
<feature type="binding site" evidence="20">
    <location>
        <begin position="9"/>
        <end position="12"/>
    </location>
    <ligand>
        <name>UDP-N-acetyl-alpha-D-glucosamine</name>
        <dbReference type="ChEBI" id="CHEBI:57705"/>
    </ligand>
</feature>
<feature type="region of interest" description="N-acetyltransferase" evidence="20">
    <location>
        <begin position="252"/>
        <end position="464"/>
    </location>
</feature>
<evidence type="ECO:0000256" key="6">
    <source>
        <dbReference type="ARBA" id="ARBA00022490"/>
    </source>
</evidence>
<dbReference type="AlphaFoldDB" id="A0A165GER5"/>
<evidence type="ECO:0000256" key="13">
    <source>
        <dbReference type="ARBA" id="ARBA00022984"/>
    </source>
</evidence>
<dbReference type="GO" id="GO:0000287">
    <property type="term" value="F:magnesium ion binding"/>
    <property type="evidence" value="ECO:0007669"/>
    <property type="project" value="UniProtKB-UniRule"/>
</dbReference>
<dbReference type="EC" id="2.7.7.23" evidence="20"/>
<feature type="binding site" evidence="20">
    <location>
        <position position="155"/>
    </location>
    <ligand>
        <name>UDP-N-acetyl-alpha-D-glucosamine</name>
        <dbReference type="ChEBI" id="CHEBI:57705"/>
    </ligand>
</feature>
<dbReference type="GO" id="GO:0000902">
    <property type="term" value="P:cell morphogenesis"/>
    <property type="evidence" value="ECO:0007669"/>
    <property type="project" value="UniProtKB-UniRule"/>
</dbReference>
<dbReference type="Gene3D" id="2.160.10.10">
    <property type="entry name" value="Hexapeptide repeat proteins"/>
    <property type="match status" value="1"/>
</dbReference>
<dbReference type="InterPro" id="IPR029044">
    <property type="entry name" value="Nucleotide-diphossugar_trans"/>
</dbReference>
<feature type="domain" description="Nucleotidyl transferase" evidence="21">
    <location>
        <begin position="6"/>
        <end position="219"/>
    </location>
</feature>
<feature type="binding site" evidence="20">
    <location>
        <position position="73"/>
    </location>
    <ligand>
        <name>UDP-N-acetyl-alpha-D-glucosamine</name>
        <dbReference type="ChEBI" id="CHEBI:57705"/>
    </ligand>
</feature>
<comment type="subunit">
    <text evidence="20">Homotrimer.</text>
</comment>
<dbReference type="PROSITE" id="PS00101">
    <property type="entry name" value="HEXAPEP_TRANSFERASES"/>
    <property type="match status" value="1"/>
</dbReference>
<reference evidence="22 23" key="1">
    <citation type="submission" date="2016-01" db="EMBL/GenBank/DDBJ databases">
        <title>Whole genome sequencing of Bhargavaea cecembensis T14.</title>
        <authorList>
            <person name="Hong K.W."/>
        </authorList>
    </citation>
    <scope>NUCLEOTIDE SEQUENCE [LARGE SCALE GENOMIC DNA]</scope>
    <source>
        <strain evidence="22 23">T14</strain>
    </source>
</reference>
<feature type="binding site" evidence="20">
    <location>
        <position position="23"/>
    </location>
    <ligand>
        <name>UDP-N-acetyl-alpha-D-glucosamine</name>
        <dbReference type="ChEBI" id="CHEBI:57705"/>
    </ligand>
</feature>
<comment type="caution">
    <text evidence="20">Lacks conserved residue(s) required for the propagation of feature annotation.</text>
</comment>
<dbReference type="CDD" id="cd02540">
    <property type="entry name" value="GT2_GlmU_N_bac"/>
    <property type="match status" value="1"/>
</dbReference>
<feature type="region of interest" description="Pyrophosphorylase" evidence="20">
    <location>
        <begin position="1"/>
        <end position="230"/>
    </location>
</feature>
<comment type="pathway">
    <text evidence="20">Bacterial outer membrane biogenesis; LPS lipid A biosynthesis.</text>
</comment>
<protein>
    <recommendedName>
        <fullName evidence="20">Bifunctional protein GlmU</fullName>
    </recommendedName>
    <domain>
        <recommendedName>
            <fullName evidence="20">UDP-N-acetylglucosamine pyrophosphorylase</fullName>
            <ecNumber evidence="20">2.7.7.23</ecNumber>
        </recommendedName>
        <alternativeName>
            <fullName evidence="20">N-acetylglucosamine-1-phosphate uridyltransferase</fullName>
        </alternativeName>
    </domain>
    <domain>
        <recommendedName>
            <fullName evidence="20">Glucosamine-1-phosphate N-acetyltransferase</fullName>
            <ecNumber evidence="20">2.3.1.157</ecNumber>
        </recommendedName>
    </domain>
</protein>
<evidence type="ECO:0000313" key="22">
    <source>
        <dbReference type="EMBL" id="KZE36119.1"/>
    </source>
</evidence>
<dbReference type="EMBL" id="LQNT01000014">
    <property type="protein sequence ID" value="KZE36119.1"/>
    <property type="molecule type" value="Genomic_DNA"/>
</dbReference>
<dbReference type="GO" id="GO:0003977">
    <property type="term" value="F:UDP-N-acetylglucosamine diphosphorylase activity"/>
    <property type="evidence" value="ECO:0007669"/>
    <property type="project" value="UniProtKB-UniRule"/>
</dbReference>
<dbReference type="InterPro" id="IPR005882">
    <property type="entry name" value="Bifunctional_GlmU"/>
</dbReference>
<comment type="cofactor">
    <cofactor evidence="20">
        <name>Mg(2+)</name>
        <dbReference type="ChEBI" id="CHEBI:18420"/>
    </cofactor>
    <text evidence="20">Binds 1 Mg(2+) ion per subunit.</text>
</comment>
<evidence type="ECO:0000256" key="1">
    <source>
        <dbReference type="ARBA" id="ARBA00004496"/>
    </source>
</evidence>
<dbReference type="NCBIfam" id="TIGR01173">
    <property type="entry name" value="glmU"/>
    <property type="match status" value="1"/>
</dbReference>
<feature type="binding site" evidence="20">
    <location>
        <position position="170"/>
    </location>
    <ligand>
        <name>UDP-N-acetyl-alpha-D-glucosamine</name>
        <dbReference type="ChEBI" id="CHEBI:57705"/>
    </ligand>
</feature>
<dbReference type="OrthoDB" id="9775031at2"/>
<dbReference type="RefSeq" id="WP_063183935.1">
    <property type="nucleotide sequence ID" value="NZ_LQNT01000014.1"/>
</dbReference>
<evidence type="ECO:0000256" key="15">
    <source>
        <dbReference type="ARBA" id="ARBA00023315"/>
    </source>
</evidence>
<comment type="pathway">
    <text evidence="2 20">Nucleotide-sugar biosynthesis; UDP-N-acetyl-alpha-D-glucosamine biosynthesis; N-acetyl-alpha-D-glucosamine 1-phosphate from alpha-D-glucosamine 6-phosphate (route II): step 2/2.</text>
</comment>
<dbReference type="UniPathway" id="UPA00973"/>
<comment type="similarity">
    <text evidence="5 20">In the N-terminal section; belongs to the N-acetylglucosamine-1-phosphate uridyltransferase family.</text>
</comment>
<evidence type="ECO:0000256" key="8">
    <source>
        <dbReference type="ARBA" id="ARBA00022695"/>
    </source>
</evidence>
<keyword evidence="11 20" id="KW-0460">Magnesium</keyword>
<comment type="pathway">
    <text evidence="3 20">Nucleotide-sugar biosynthesis; UDP-N-acetyl-alpha-D-glucosamine biosynthesis; UDP-N-acetyl-alpha-D-glucosamine from N-acetyl-alpha-D-glucosamine 1-phosphate: step 1/1.</text>
</comment>
<accession>A0A165GER5</accession>
<keyword evidence="12 20" id="KW-0133">Cell shape</keyword>
<comment type="catalytic activity">
    <reaction evidence="18 20">
        <text>N-acetyl-alpha-D-glucosamine 1-phosphate + UTP + H(+) = UDP-N-acetyl-alpha-D-glucosamine + diphosphate</text>
        <dbReference type="Rhea" id="RHEA:13509"/>
        <dbReference type="ChEBI" id="CHEBI:15378"/>
        <dbReference type="ChEBI" id="CHEBI:33019"/>
        <dbReference type="ChEBI" id="CHEBI:46398"/>
        <dbReference type="ChEBI" id="CHEBI:57705"/>
        <dbReference type="ChEBI" id="CHEBI:57776"/>
        <dbReference type="EC" id="2.7.7.23"/>
    </reaction>
</comment>
<dbReference type="UniPathway" id="UPA00113">
    <property type="reaction ID" value="UER00532"/>
</dbReference>
<dbReference type="InterPro" id="IPR011004">
    <property type="entry name" value="Trimer_LpxA-like_sf"/>
</dbReference>
<feature type="active site" description="Proton acceptor" evidence="20">
    <location>
        <position position="363"/>
    </location>
</feature>
<evidence type="ECO:0000256" key="10">
    <source>
        <dbReference type="ARBA" id="ARBA00022737"/>
    </source>
</evidence>
<evidence type="ECO:0000256" key="16">
    <source>
        <dbReference type="ARBA" id="ARBA00023316"/>
    </source>
</evidence>
<dbReference type="GO" id="GO:0016020">
    <property type="term" value="C:membrane"/>
    <property type="evidence" value="ECO:0007669"/>
    <property type="project" value="GOC"/>
</dbReference>
<feature type="binding site" evidence="20">
    <location>
        <position position="377"/>
    </location>
    <ligand>
        <name>UDP-N-acetyl-alpha-D-glucosamine</name>
        <dbReference type="ChEBI" id="CHEBI:57705"/>
    </ligand>
</feature>
<evidence type="ECO:0000256" key="17">
    <source>
        <dbReference type="ARBA" id="ARBA00048247"/>
    </source>
</evidence>
<organism evidence="22 23">
    <name type="scientific">Bhargavaea cecembensis</name>
    <dbReference type="NCBI Taxonomy" id="394098"/>
    <lineage>
        <taxon>Bacteria</taxon>
        <taxon>Bacillati</taxon>
        <taxon>Bacillota</taxon>
        <taxon>Bacilli</taxon>
        <taxon>Bacillales</taxon>
        <taxon>Caryophanaceae</taxon>
        <taxon>Bhargavaea</taxon>
    </lineage>
</organism>
<evidence type="ECO:0000256" key="19">
    <source>
        <dbReference type="ARBA" id="ARBA00049628"/>
    </source>
</evidence>
<evidence type="ECO:0000256" key="9">
    <source>
        <dbReference type="ARBA" id="ARBA00022723"/>
    </source>
</evidence>
<keyword evidence="6 20" id="KW-0963">Cytoplasm</keyword>
<evidence type="ECO:0000256" key="11">
    <source>
        <dbReference type="ARBA" id="ARBA00022842"/>
    </source>
</evidence>
<keyword evidence="10 20" id="KW-0677">Repeat</keyword>
<dbReference type="PANTHER" id="PTHR43584:SF3">
    <property type="entry name" value="BIFUNCTIONAL PROTEIN GLMU"/>
    <property type="match status" value="1"/>
</dbReference>
<dbReference type="SUPFAM" id="SSF53448">
    <property type="entry name" value="Nucleotide-diphospho-sugar transferases"/>
    <property type="match status" value="1"/>
</dbReference>